<keyword evidence="9" id="KW-1185">Reference proteome</keyword>
<keyword evidence="4 7" id="KW-0812">Transmembrane</keyword>
<proteinExistence type="inferred from homology"/>
<accession>A0A1H4SX00</accession>
<feature type="transmembrane region" description="Helical" evidence="7">
    <location>
        <begin position="92"/>
        <end position="112"/>
    </location>
</feature>
<keyword evidence="5 7" id="KW-1133">Transmembrane helix</keyword>
<name>A0A1H4SX00_9MICC</name>
<dbReference type="AlphaFoldDB" id="A0A1H4SX00"/>
<protein>
    <submittedName>
        <fullName evidence="8">Putative oxidoreductase</fullName>
    </submittedName>
</protein>
<feature type="transmembrane region" description="Helical" evidence="7">
    <location>
        <begin position="118"/>
        <end position="140"/>
    </location>
</feature>
<keyword evidence="6 7" id="KW-0472">Membrane</keyword>
<dbReference type="InterPro" id="IPR051907">
    <property type="entry name" value="DoxX-like_oxidoreductase"/>
</dbReference>
<comment type="subcellular location">
    <subcellularLocation>
        <location evidence="1">Cell membrane</location>
        <topology evidence="1">Multi-pass membrane protein</topology>
    </subcellularLocation>
</comment>
<gene>
    <name evidence="8" type="ORF">SAMN04489745_2986</name>
</gene>
<dbReference type="InterPro" id="IPR032808">
    <property type="entry name" value="DoxX"/>
</dbReference>
<evidence type="ECO:0000313" key="9">
    <source>
        <dbReference type="Proteomes" id="UP000182652"/>
    </source>
</evidence>
<dbReference type="EMBL" id="FNSN01000003">
    <property type="protein sequence ID" value="SEC48391.1"/>
    <property type="molecule type" value="Genomic_DNA"/>
</dbReference>
<evidence type="ECO:0000313" key="8">
    <source>
        <dbReference type="EMBL" id="SEC48391.1"/>
    </source>
</evidence>
<dbReference type="PANTHER" id="PTHR33452">
    <property type="entry name" value="OXIDOREDUCTASE CATD-RELATED"/>
    <property type="match status" value="1"/>
</dbReference>
<reference evidence="8 9" key="1">
    <citation type="submission" date="2016-10" db="EMBL/GenBank/DDBJ databases">
        <authorList>
            <person name="de Groot N.N."/>
        </authorList>
    </citation>
    <scope>NUCLEOTIDE SEQUENCE [LARGE SCALE GENOMIC DNA]</scope>
    <source>
        <strain evidence="8 9">DSM 10495</strain>
    </source>
</reference>
<evidence type="ECO:0000256" key="4">
    <source>
        <dbReference type="ARBA" id="ARBA00022692"/>
    </source>
</evidence>
<evidence type="ECO:0000256" key="2">
    <source>
        <dbReference type="ARBA" id="ARBA00006679"/>
    </source>
</evidence>
<evidence type="ECO:0000256" key="7">
    <source>
        <dbReference type="SAM" id="Phobius"/>
    </source>
</evidence>
<evidence type="ECO:0000256" key="3">
    <source>
        <dbReference type="ARBA" id="ARBA00022475"/>
    </source>
</evidence>
<keyword evidence="3" id="KW-1003">Cell membrane</keyword>
<comment type="similarity">
    <text evidence="2">Belongs to the DoxX family.</text>
</comment>
<feature type="transmembrane region" description="Helical" evidence="7">
    <location>
        <begin position="21"/>
        <end position="39"/>
    </location>
</feature>
<sequence>MTTDSEDPRMASVSTSRTTDTALAVLRIALGVVFFAHGWQKIFTFTLPGVQGSFGQMGVPAADIVGPAVAFLELIGGAALILGLVTRVVGALLALDMLGAIVLVHGGSGIFVDQGGMELVLVLGVGSLALALAGAGRFSLDALLFGRRGGRAAQLA</sequence>
<feature type="transmembrane region" description="Helical" evidence="7">
    <location>
        <begin position="64"/>
        <end position="85"/>
    </location>
</feature>
<evidence type="ECO:0000256" key="1">
    <source>
        <dbReference type="ARBA" id="ARBA00004651"/>
    </source>
</evidence>
<evidence type="ECO:0000256" key="5">
    <source>
        <dbReference type="ARBA" id="ARBA00022989"/>
    </source>
</evidence>
<evidence type="ECO:0000256" key="6">
    <source>
        <dbReference type="ARBA" id="ARBA00023136"/>
    </source>
</evidence>
<dbReference type="Proteomes" id="UP000182652">
    <property type="component" value="Unassembled WGS sequence"/>
</dbReference>
<organism evidence="8 9">
    <name type="scientific">Arthrobacter woluwensis</name>
    <dbReference type="NCBI Taxonomy" id="156980"/>
    <lineage>
        <taxon>Bacteria</taxon>
        <taxon>Bacillati</taxon>
        <taxon>Actinomycetota</taxon>
        <taxon>Actinomycetes</taxon>
        <taxon>Micrococcales</taxon>
        <taxon>Micrococcaceae</taxon>
        <taxon>Arthrobacter</taxon>
    </lineage>
</organism>
<dbReference type="GO" id="GO:0005886">
    <property type="term" value="C:plasma membrane"/>
    <property type="evidence" value="ECO:0007669"/>
    <property type="project" value="UniProtKB-SubCell"/>
</dbReference>
<dbReference type="Pfam" id="PF07681">
    <property type="entry name" value="DoxX"/>
    <property type="match status" value="1"/>
</dbReference>
<dbReference type="PANTHER" id="PTHR33452:SF1">
    <property type="entry name" value="INNER MEMBRANE PROTEIN YPHA-RELATED"/>
    <property type="match status" value="1"/>
</dbReference>